<comment type="caution">
    <text evidence="3">The sequence shown here is derived from an EMBL/GenBank/DDBJ whole genome shotgun (WGS) entry which is preliminary data.</text>
</comment>
<dbReference type="InterPro" id="IPR003591">
    <property type="entry name" value="Leu-rich_rpt_typical-subtyp"/>
</dbReference>
<accession>A0A444UPE7</accession>
<dbReference type="Gene3D" id="3.80.10.10">
    <property type="entry name" value="Ribonuclease Inhibitor"/>
    <property type="match status" value="2"/>
</dbReference>
<dbReference type="PROSITE" id="PS51450">
    <property type="entry name" value="LRR"/>
    <property type="match status" value="1"/>
</dbReference>
<dbReference type="Proteomes" id="UP000289886">
    <property type="component" value="Unassembled WGS sequence"/>
</dbReference>
<evidence type="ECO:0000256" key="2">
    <source>
        <dbReference type="ARBA" id="ARBA00022737"/>
    </source>
</evidence>
<keyword evidence="4" id="KW-1185">Reference proteome</keyword>
<evidence type="ECO:0000313" key="4">
    <source>
        <dbReference type="Proteomes" id="UP000289886"/>
    </source>
</evidence>
<name>A0A444UPE7_ACIRT</name>
<dbReference type="SMART" id="SM00369">
    <property type="entry name" value="LRR_TYP"/>
    <property type="match status" value="5"/>
</dbReference>
<dbReference type="InterPro" id="IPR032675">
    <property type="entry name" value="LRR_dom_sf"/>
</dbReference>
<dbReference type="PANTHER" id="PTHR48051">
    <property type="match status" value="1"/>
</dbReference>
<keyword evidence="2" id="KW-0677">Repeat</keyword>
<dbReference type="AlphaFoldDB" id="A0A444UPE7"/>
<protein>
    <submittedName>
        <fullName evidence="3">Leucine-rich repeat-containing protein 30</fullName>
    </submittedName>
</protein>
<dbReference type="InterPro" id="IPR050216">
    <property type="entry name" value="LRR_domain-containing"/>
</dbReference>
<evidence type="ECO:0000256" key="1">
    <source>
        <dbReference type="ARBA" id="ARBA00022614"/>
    </source>
</evidence>
<dbReference type="InterPro" id="IPR001611">
    <property type="entry name" value="Leu-rich_rpt"/>
</dbReference>
<evidence type="ECO:0000313" key="3">
    <source>
        <dbReference type="EMBL" id="RXM37047.1"/>
    </source>
</evidence>
<organism evidence="3 4">
    <name type="scientific">Acipenser ruthenus</name>
    <name type="common">Sterlet sturgeon</name>
    <dbReference type="NCBI Taxonomy" id="7906"/>
    <lineage>
        <taxon>Eukaryota</taxon>
        <taxon>Metazoa</taxon>
        <taxon>Chordata</taxon>
        <taxon>Craniata</taxon>
        <taxon>Vertebrata</taxon>
        <taxon>Euteleostomi</taxon>
        <taxon>Actinopterygii</taxon>
        <taxon>Chondrostei</taxon>
        <taxon>Acipenseriformes</taxon>
        <taxon>Acipenseridae</taxon>
        <taxon>Acipenser</taxon>
    </lineage>
</organism>
<dbReference type="SUPFAM" id="SSF52058">
    <property type="entry name" value="L domain-like"/>
    <property type="match status" value="1"/>
</dbReference>
<dbReference type="PANTHER" id="PTHR48051:SF13">
    <property type="entry name" value="LEUCINE-RICH REPEAT-CONTAINING PROTEIN 30"/>
    <property type="match status" value="1"/>
</dbReference>
<dbReference type="EMBL" id="SCEB01214131">
    <property type="protein sequence ID" value="RXM37047.1"/>
    <property type="molecule type" value="Genomic_DNA"/>
</dbReference>
<sequence>MRGMSEVPEPLWVLTEVEKLNLSLNYLTILPPAVGVLESLVILNLWENQLASLPVEIGLLKNLRVLFTYKNLLTEIPEELSAFRKLEVLSLANNLITGFMDLLHGYGQPKEDEPEPQLHCSHPCLVFMHLSHSNLWESIADRIEHLENLKILIVESNCIPSIPKTLCFLTLELHNVDCNDIQQVPMEPYQLRGLKKLAFWTKGFTS</sequence>
<gene>
    <name evidence="3" type="ORF">EOD39_3214</name>
</gene>
<dbReference type="GO" id="GO:0005737">
    <property type="term" value="C:cytoplasm"/>
    <property type="evidence" value="ECO:0007669"/>
    <property type="project" value="TreeGrafter"/>
</dbReference>
<keyword evidence="1" id="KW-0433">Leucine-rich repeat</keyword>
<reference evidence="3 4" key="1">
    <citation type="submission" date="2019-01" db="EMBL/GenBank/DDBJ databases">
        <title>Draft Genome and Complete Hox-Cluster Characterization of the Sterlet Sturgeon (Acipenser ruthenus).</title>
        <authorList>
            <person name="Wei Q."/>
        </authorList>
    </citation>
    <scope>NUCLEOTIDE SEQUENCE [LARGE SCALE GENOMIC DNA]</scope>
    <source>
        <strain evidence="3">WHYD16114868_AA</strain>
        <tissue evidence="3">Blood</tissue>
    </source>
</reference>
<proteinExistence type="predicted"/>